<comment type="subcellular location">
    <subcellularLocation>
        <location evidence="1">Cell membrane</location>
        <topology evidence="1">Multi-pass membrane protein</topology>
    </subcellularLocation>
</comment>
<evidence type="ECO:0000256" key="8">
    <source>
        <dbReference type="SAM" id="Phobius"/>
    </source>
</evidence>
<dbReference type="PANTHER" id="PTHR34979:SF1">
    <property type="entry name" value="INNER MEMBRANE PROTEIN YGAZ"/>
    <property type="match status" value="1"/>
</dbReference>
<dbReference type="Proteomes" id="UP000611640">
    <property type="component" value="Chromosome"/>
</dbReference>
<dbReference type="PANTHER" id="PTHR34979">
    <property type="entry name" value="INNER MEMBRANE PROTEIN YGAZ"/>
    <property type="match status" value="1"/>
</dbReference>
<protein>
    <submittedName>
        <fullName evidence="9">Branched-chain amino acid ABC transporter permease</fullName>
    </submittedName>
</protein>
<feature type="transmembrane region" description="Helical" evidence="8">
    <location>
        <begin position="60"/>
        <end position="82"/>
    </location>
</feature>
<accession>A0A7R7DS36</accession>
<dbReference type="RefSeq" id="WP_239157042.1">
    <property type="nucleotide sequence ID" value="NZ_AP023355.1"/>
</dbReference>
<dbReference type="KEGG" id="atl:Athai_40150"/>
<dbReference type="AlphaFoldDB" id="A0A7R7DS36"/>
<dbReference type="Pfam" id="PF03591">
    <property type="entry name" value="AzlC"/>
    <property type="match status" value="1"/>
</dbReference>
<evidence type="ECO:0000256" key="1">
    <source>
        <dbReference type="ARBA" id="ARBA00004651"/>
    </source>
</evidence>
<evidence type="ECO:0000256" key="7">
    <source>
        <dbReference type="ARBA" id="ARBA00023136"/>
    </source>
</evidence>
<feature type="transmembrane region" description="Helical" evidence="8">
    <location>
        <begin position="212"/>
        <end position="230"/>
    </location>
</feature>
<gene>
    <name evidence="9" type="ORF">Athai_40150</name>
</gene>
<keyword evidence="6 8" id="KW-1133">Transmembrane helix</keyword>
<comment type="similarity">
    <text evidence="2">Belongs to the AzlC family.</text>
</comment>
<keyword evidence="10" id="KW-1185">Reference proteome</keyword>
<feature type="transmembrane region" description="Helical" evidence="8">
    <location>
        <begin position="131"/>
        <end position="158"/>
    </location>
</feature>
<organism evidence="9 10">
    <name type="scientific">Actinocatenispora thailandica</name>
    <dbReference type="NCBI Taxonomy" id="227318"/>
    <lineage>
        <taxon>Bacteria</taxon>
        <taxon>Bacillati</taxon>
        <taxon>Actinomycetota</taxon>
        <taxon>Actinomycetes</taxon>
        <taxon>Micromonosporales</taxon>
        <taxon>Micromonosporaceae</taxon>
        <taxon>Actinocatenispora</taxon>
    </lineage>
</organism>
<dbReference type="InterPro" id="IPR011606">
    <property type="entry name" value="Brnchd-chn_aa_trnsp_permease"/>
</dbReference>
<evidence type="ECO:0000256" key="6">
    <source>
        <dbReference type="ARBA" id="ARBA00022989"/>
    </source>
</evidence>
<evidence type="ECO:0000313" key="9">
    <source>
        <dbReference type="EMBL" id="BCJ36512.1"/>
    </source>
</evidence>
<sequence length="245" mass="24429">MTVCESATRPRRAVLRDSFGVGIAVGVSGVAFGGTAVAGGLSVAQAGVLSLLAFTGASQFALVAAVAAGGNPLPGAIGALLLGSRNALYGLRVGPLLGLTTVRQRLAAAQFVIDETTAVTLAQPDRRSARLGFGATATTLFVLWNATTLAGAVGATALGDPSRYGLDVAGPACFLALLAPQLRGARERYWVAGIAVAVALATSPVLPSGVPILLATLAVPLVLLAGRRPVRGTGAGANEPGEARR</sequence>
<keyword evidence="7 8" id="KW-0472">Membrane</keyword>
<feature type="transmembrane region" description="Helical" evidence="8">
    <location>
        <begin position="21"/>
        <end position="54"/>
    </location>
</feature>
<proteinExistence type="inferred from homology"/>
<keyword evidence="5 8" id="KW-0812">Transmembrane</keyword>
<keyword evidence="4" id="KW-1003">Cell membrane</keyword>
<evidence type="ECO:0000256" key="5">
    <source>
        <dbReference type="ARBA" id="ARBA00022692"/>
    </source>
</evidence>
<dbReference type="EMBL" id="AP023355">
    <property type="protein sequence ID" value="BCJ36512.1"/>
    <property type="molecule type" value="Genomic_DNA"/>
</dbReference>
<keyword evidence="3" id="KW-0813">Transport</keyword>
<evidence type="ECO:0000313" key="10">
    <source>
        <dbReference type="Proteomes" id="UP000611640"/>
    </source>
</evidence>
<dbReference type="GO" id="GO:0005886">
    <property type="term" value="C:plasma membrane"/>
    <property type="evidence" value="ECO:0007669"/>
    <property type="project" value="UniProtKB-SubCell"/>
</dbReference>
<reference evidence="9 10" key="1">
    <citation type="submission" date="2020-08" db="EMBL/GenBank/DDBJ databases">
        <title>Whole genome shotgun sequence of Actinocatenispora thailandica NBRC 105041.</title>
        <authorList>
            <person name="Komaki H."/>
            <person name="Tamura T."/>
        </authorList>
    </citation>
    <scope>NUCLEOTIDE SEQUENCE [LARGE SCALE GENOMIC DNA]</scope>
    <source>
        <strain evidence="9 10">NBRC 105041</strain>
    </source>
</reference>
<evidence type="ECO:0000256" key="3">
    <source>
        <dbReference type="ARBA" id="ARBA00022448"/>
    </source>
</evidence>
<evidence type="ECO:0000256" key="2">
    <source>
        <dbReference type="ARBA" id="ARBA00010735"/>
    </source>
</evidence>
<name>A0A7R7DS36_9ACTN</name>
<evidence type="ECO:0000256" key="4">
    <source>
        <dbReference type="ARBA" id="ARBA00022475"/>
    </source>
</evidence>
<dbReference type="GO" id="GO:1903785">
    <property type="term" value="P:L-valine transmembrane transport"/>
    <property type="evidence" value="ECO:0007669"/>
    <property type="project" value="TreeGrafter"/>
</dbReference>